<keyword evidence="7" id="KW-0779">Telomere</keyword>
<proteinExistence type="inferred from homology"/>
<keyword evidence="13" id="KW-1185">Reference proteome</keyword>
<feature type="compositionally biased region" description="Polar residues" evidence="10">
    <location>
        <begin position="1144"/>
        <end position="1154"/>
    </location>
</feature>
<reference evidence="12 13" key="1">
    <citation type="submission" date="2017-05" db="EMBL/GenBank/DDBJ databases">
        <title>Genome sequence for an aflatoxigenic pathogen of Argentinian peanut, Aspergillus arachidicola.</title>
        <authorList>
            <person name="Moore G."/>
            <person name="Beltz S.B."/>
            <person name="Mack B.M."/>
        </authorList>
    </citation>
    <scope>NUCLEOTIDE SEQUENCE [LARGE SCALE GENOMIC DNA]</scope>
    <source>
        <strain evidence="12 13">CBS 117610</strain>
    </source>
</reference>
<keyword evidence="6" id="KW-0158">Chromosome</keyword>
<organism evidence="12 13">
    <name type="scientific">Aspergillus arachidicola</name>
    <dbReference type="NCBI Taxonomy" id="656916"/>
    <lineage>
        <taxon>Eukaryota</taxon>
        <taxon>Fungi</taxon>
        <taxon>Dikarya</taxon>
        <taxon>Ascomycota</taxon>
        <taxon>Pezizomycotina</taxon>
        <taxon>Eurotiomycetes</taxon>
        <taxon>Eurotiomycetidae</taxon>
        <taxon>Eurotiales</taxon>
        <taxon>Aspergillaceae</taxon>
        <taxon>Aspergillus</taxon>
        <taxon>Aspergillus subgen. Circumdati</taxon>
    </lineage>
</organism>
<feature type="domain" description="Telomere-associated protein Rif1 N-terminal" evidence="11">
    <location>
        <begin position="424"/>
        <end position="468"/>
    </location>
</feature>
<dbReference type="GO" id="GO:0030246">
    <property type="term" value="F:carbohydrate binding"/>
    <property type="evidence" value="ECO:0007669"/>
    <property type="project" value="InterPro"/>
</dbReference>
<dbReference type="InterPro" id="IPR025532">
    <property type="entry name" value="G6P_1-epimerase"/>
</dbReference>
<evidence type="ECO:0000256" key="2">
    <source>
        <dbReference type="ARBA" id="ARBA00004123"/>
    </source>
</evidence>
<dbReference type="STRING" id="656916.A0A2G7FPA8"/>
<dbReference type="SUPFAM" id="SSF74650">
    <property type="entry name" value="Galactose mutarotase-like"/>
    <property type="match status" value="1"/>
</dbReference>
<comment type="catalytic activity">
    <reaction evidence="1">
        <text>alpha-D-glucose 6-phosphate = beta-D-glucose 6-phosphate</text>
        <dbReference type="Rhea" id="RHEA:16249"/>
        <dbReference type="ChEBI" id="CHEBI:58225"/>
        <dbReference type="ChEBI" id="CHEBI:58247"/>
        <dbReference type="EC" id="5.1.3.15"/>
    </reaction>
</comment>
<feature type="compositionally biased region" description="Low complexity" evidence="10">
    <location>
        <begin position="1471"/>
        <end position="1489"/>
    </location>
</feature>
<evidence type="ECO:0000313" key="13">
    <source>
        <dbReference type="Proteomes" id="UP000231358"/>
    </source>
</evidence>
<protein>
    <recommendedName>
        <fullName evidence="5">glucose-6-phosphate 1-epimerase</fullName>
        <ecNumber evidence="5">5.1.3.15</ecNumber>
    </recommendedName>
</protein>
<evidence type="ECO:0000256" key="4">
    <source>
        <dbReference type="ARBA" id="ARBA00005866"/>
    </source>
</evidence>
<dbReference type="GO" id="GO:0047938">
    <property type="term" value="F:glucose-6-phosphate 1-epimerase activity"/>
    <property type="evidence" value="ECO:0007669"/>
    <property type="project" value="UniProtKB-EC"/>
</dbReference>
<dbReference type="InterPro" id="IPR014718">
    <property type="entry name" value="GH-type_carb-bd"/>
</dbReference>
<comment type="subcellular location">
    <subcellularLocation>
        <location evidence="3">Chromosome</location>
        <location evidence="3">Telomere</location>
    </subcellularLocation>
    <subcellularLocation>
        <location evidence="2">Nucleus</location>
    </subcellularLocation>
</comment>
<dbReference type="InterPro" id="IPR008183">
    <property type="entry name" value="Aldose_1/G6P_1-epimerase"/>
</dbReference>
<feature type="compositionally biased region" description="Basic and acidic residues" evidence="10">
    <location>
        <begin position="1590"/>
        <end position="1612"/>
    </location>
</feature>
<sequence>MVQALGPLSARPPTPPRTSRTELNHTQDTPITVKTSNDSPLPTKENGSLAGRKSKRVNFSPWPKSHPNKSDLKALPPSNECKPSKSILKATSSPAPVNSPHVTSYTPESFAMLLESITQQLAGESVSSRLDAYMQFFGALRAYDGLPGGQEIADKLGLITQFIQRDVTRDLGTGGPSDTNLVTQALKLATALVWHTEICAQLPDDFKIFLVDHSISGLQDAKLPKSVATHYLSILSTQTFHAKIMNNARLNRLMSVLHDITNRVNGNAITLQRLAIYQRILSQNKSLFISQTALWMNHLISGLLHHIKDVRIKAISLSYQTSLAFGPNPILSKNIRDNLDRPIGQDRKLVQEVSERMSRMMSSADTGVHVPQIWIAVILLLRNRRLTVDHWEHLKEFTTPLQKCFNCSDGQTRAQSIIAWNRFLERRSQSKLTAQPNQMVLCSYYNLLYYAFRPSASYHHLDIVWEEYLAVPSSTTFSVVPGLSDKLAQVLSNMLWSSQAKVWLENKANESNRLLPEELPSLDCRWVRSRITAVLKVFENIFRSSTWSDDIEQSSIAAAWVSLSRALSYASSKEITPSPESMQAVAHMLGLLQRLWKVGPSSLNAIEDNSWDKFFDRFRFLSTTMIVSLGSIPFTEKLLLKTADEKFQAANTPTHRPLRVNTSLDSPILHLLRLANDVSGVREPTASYLRLINDTLSAACKGRTARSSRLELLRQCAELYPSETEFSFQTHNFAQVGWKSTARLAADSVCSYPIESARERDGSVLRDYDNVIRILSTGLKFSDTIQEWDQLVDALIRVVRTEKGDDAIATMVVEPLSECMMALNVRDTYLPTASLLNHSLSITYCLYNVRNTGGPVSGQDRRASGNSIFPAKLVELVNRILRESYGGFDPTVTNGIADFLESFTSLLSSGVPEFRSAILETTQQPLALWLKDDVRKINVESGVESRILTAGRALSSAVINILQASSPHNASCLQRFEPIICSGLESSHMSIAKRFLDFWNPSFGQQKSLPYPESISRALQQLESQIKLQNSGQAQGQRQAELQTTSLESQALSSNRIDMSEKSRIAFILDHPVEPSYPVGFNSSPVTRVIEPRVAEQPSEARPRRSAEPNESDQIGVEDASISFLPPSEEPKKRTDVFSMIENLRSSSPPTNTPKEYGFMTPPQLRGLRGPDRESGTPQTPTLPPVIADNEDGFLGSSPTPGIRGRTQSVGSQIPSSLSTPAMDSRFDSDLPSSPPELKSQGANARNKQISLSTTAVENRVSKKKKAKKSKRSASKDKKRSDSQHTQSEEAREGPSQAGTPLSSRLRSSTGKTPKADAQSTTEPQPNMPPVDESNLAANASNSNHGSPDKPTSSKSTPKDVAVSGETTDGLDPASDWIADSFSDDMETQIASQLEQDLEFAVDSDKPDQEQETGLPSEPPSEPPMTRKRKRDEEIASTPSSKERRRSTRHSAKEIDNADLEEPRSTRSKKSMSSSNAQQAASSPAGSAPKKQKLHAKGAADDAPASLPDLQLGNPGTTKVSEATDSQTRRSSRLSGHSPLAVPKEDVTPRKSPRKGRWRKRNAKRKGNASREPSPRPEARAEEIATAASHDNHQEETQDGSFEHHDIQHPEEPAPAAEKTATAPTSEKEPPTNQEPKNDINIGHADVDSVFQTGKQALSRTTQMDAHPDNVSGAAGIITSFRNLLDDIKSATLDRDAIRQIDDLMFEIRVETGEALRRHTATISLRDNTVEATLPSGESVAIHLYGATVTSWKLANGKEQLFVSEKAHLDGSKPIRGGIPVVFPVFGPPPQNHATSPLPQHGFARNSTWEFLGKSSSESLGKDHSDDGSVKLDFGLSRPMLTEDFQKAWPYDFGLVYSVTLTKESLETSLQVQNKGSQNFDFQVLMHTYLKIDDISDIRVKNLESKTYVDKTQNAAVITETSPAVEINKETDRVYQSLDPKVPIIVSSASDDKPIFSITREGLNDVVVWNPWIEKAKGMADFGPDEAYKNMICVEAGSVAGWQTLEAGDFWEGGQSIRPRL</sequence>
<dbReference type="GO" id="GO:0005634">
    <property type="term" value="C:nucleus"/>
    <property type="evidence" value="ECO:0007669"/>
    <property type="project" value="UniProtKB-SubCell"/>
</dbReference>
<dbReference type="EMBL" id="NEXV01000527">
    <property type="protein sequence ID" value="PIG82359.1"/>
    <property type="molecule type" value="Genomic_DNA"/>
</dbReference>
<feature type="compositionally biased region" description="Polar residues" evidence="10">
    <location>
        <begin position="1514"/>
        <end position="1526"/>
    </location>
</feature>
<feature type="compositionally biased region" description="Polar residues" evidence="10">
    <location>
        <begin position="26"/>
        <end position="40"/>
    </location>
</feature>
<comment type="caution">
    <text evidence="12">The sequence shown here is derived from an EMBL/GenBank/DDBJ whole genome shotgun (WGS) entry which is preliminary data.</text>
</comment>
<dbReference type="Pfam" id="PF01263">
    <property type="entry name" value="Aldose_epim"/>
    <property type="match status" value="1"/>
</dbReference>
<dbReference type="GO" id="GO:0000723">
    <property type="term" value="P:telomere maintenance"/>
    <property type="evidence" value="ECO:0007669"/>
    <property type="project" value="TreeGrafter"/>
</dbReference>
<feature type="compositionally biased region" description="Polar residues" evidence="10">
    <location>
        <begin position="1297"/>
        <end position="1325"/>
    </location>
</feature>
<evidence type="ECO:0000256" key="9">
    <source>
        <dbReference type="ARBA" id="ARBA00023306"/>
    </source>
</evidence>
<dbReference type="Pfam" id="PF12231">
    <property type="entry name" value="Rif1_N"/>
    <property type="match status" value="2"/>
</dbReference>
<feature type="compositionally biased region" description="Basic residues" evidence="10">
    <location>
        <begin position="1262"/>
        <end position="1273"/>
    </location>
</feature>
<dbReference type="Proteomes" id="UP000231358">
    <property type="component" value="Unassembled WGS sequence"/>
</dbReference>
<dbReference type="Gene3D" id="2.70.98.10">
    <property type="match status" value="1"/>
</dbReference>
<feature type="compositionally biased region" description="Basic residues" evidence="10">
    <location>
        <begin position="1551"/>
        <end position="1568"/>
    </location>
</feature>
<keyword evidence="8" id="KW-0539">Nucleus</keyword>
<feature type="compositionally biased region" description="Polar residues" evidence="10">
    <location>
        <begin position="1206"/>
        <end position="1222"/>
    </location>
</feature>
<feature type="compositionally biased region" description="Basic and acidic residues" evidence="10">
    <location>
        <begin position="1094"/>
        <end position="1108"/>
    </location>
</feature>
<dbReference type="GO" id="GO:0005975">
    <property type="term" value="P:carbohydrate metabolic process"/>
    <property type="evidence" value="ECO:0007669"/>
    <property type="project" value="InterPro"/>
</dbReference>
<name>A0A2G7FPA8_9EURO</name>
<evidence type="ECO:0000259" key="11">
    <source>
        <dbReference type="Pfam" id="PF12231"/>
    </source>
</evidence>
<evidence type="ECO:0000313" key="12">
    <source>
        <dbReference type="EMBL" id="PIG82359.1"/>
    </source>
</evidence>
<dbReference type="InterPro" id="IPR022031">
    <property type="entry name" value="Rif1_N"/>
</dbReference>
<feature type="compositionally biased region" description="Low complexity" evidence="10">
    <location>
        <begin position="1614"/>
        <end position="1625"/>
    </location>
</feature>
<feature type="compositionally biased region" description="Basic and acidic residues" evidence="10">
    <location>
        <begin position="1451"/>
        <end position="1465"/>
    </location>
</feature>
<accession>A0A2G7FPA8</accession>
<feature type="compositionally biased region" description="Low complexity" evidence="10">
    <location>
        <begin position="1501"/>
        <end position="1510"/>
    </location>
</feature>
<evidence type="ECO:0000256" key="10">
    <source>
        <dbReference type="SAM" id="MobiDB-lite"/>
    </source>
</evidence>
<evidence type="ECO:0000256" key="3">
    <source>
        <dbReference type="ARBA" id="ARBA00004574"/>
    </source>
</evidence>
<dbReference type="EC" id="5.1.3.15" evidence="5"/>
<keyword evidence="9" id="KW-0131">Cell cycle</keyword>
<feature type="domain" description="Telomere-associated protein Rif1 N-terminal" evidence="11">
    <location>
        <begin position="121"/>
        <end position="423"/>
    </location>
</feature>
<feature type="region of interest" description="Disordered" evidence="10">
    <location>
        <begin position="1"/>
        <end position="100"/>
    </location>
</feature>
<dbReference type="PANTHER" id="PTHR22928">
    <property type="entry name" value="TELOMERE-ASSOCIATED PROTEIN RIF1"/>
    <property type="match status" value="1"/>
</dbReference>
<gene>
    <name evidence="12" type="ORF">AARAC_009297</name>
</gene>
<feature type="compositionally biased region" description="Polar residues" evidence="10">
    <location>
        <begin position="89"/>
        <end position="100"/>
    </location>
</feature>
<evidence type="ECO:0000256" key="7">
    <source>
        <dbReference type="ARBA" id="ARBA00022895"/>
    </source>
</evidence>
<feature type="compositionally biased region" description="Polar residues" evidence="10">
    <location>
        <begin position="1241"/>
        <end position="1257"/>
    </location>
</feature>
<comment type="similarity">
    <text evidence="4">Belongs to the glucose-6-phosphate 1-epimerase family.</text>
</comment>
<evidence type="ECO:0000256" key="8">
    <source>
        <dbReference type="ARBA" id="ARBA00023242"/>
    </source>
</evidence>
<dbReference type="CDD" id="cd09020">
    <property type="entry name" value="D-hex-6-P-epi_like"/>
    <property type="match status" value="1"/>
</dbReference>
<feature type="region of interest" description="Disordered" evidence="10">
    <location>
        <begin position="1094"/>
        <end position="1641"/>
    </location>
</feature>
<evidence type="ECO:0000256" key="1">
    <source>
        <dbReference type="ARBA" id="ARBA00001096"/>
    </source>
</evidence>
<dbReference type="GO" id="GO:0140445">
    <property type="term" value="C:chromosome, telomeric repeat region"/>
    <property type="evidence" value="ECO:0007669"/>
    <property type="project" value="TreeGrafter"/>
</dbReference>
<feature type="compositionally biased region" description="Basic and acidic residues" evidence="10">
    <location>
        <begin position="1573"/>
        <end position="1583"/>
    </location>
</feature>
<dbReference type="PANTHER" id="PTHR22928:SF3">
    <property type="entry name" value="TELOMERE-ASSOCIATED PROTEIN RIF1"/>
    <property type="match status" value="1"/>
</dbReference>
<feature type="compositionally biased region" description="Basic and acidic residues" evidence="10">
    <location>
        <begin position="1274"/>
        <end position="1293"/>
    </location>
</feature>
<feature type="compositionally biased region" description="Low complexity" evidence="10">
    <location>
        <begin position="1334"/>
        <end position="1360"/>
    </location>
</feature>
<dbReference type="InterPro" id="IPR011013">
    <property type="entry name" value="Gal_mutarotase_sf_dom"/>
</dbReference>
<evidence type="ECO:0000256" key="6">
    <source>
        <dbReference type="ARBA" id="ARBA00022454"/>
    </source>
</evidence>
<evidence type="ECO:0000256" key="5">
    <source>
        <dbReference type="ARBA" id="ARBA00012083"/>
    </source>
</evidence>